<reference evidence="5" key="2">
    <citation type="submission" date="2020-09" db="EMBL/GenBank/DDBJ databases">
        <authorList>
            <person name="Sun Q."/>
            <person name="Zhou Y."/>
        </authorList>
    </citation>
    <scope>NUCLEOTIDE SEQUENCE</scope>
    <source>
        <strain evidence="5">CGMCC 1.12426</strain>
    </source>
</reference>
<dbReference type="AlphaFoldDB" id="A0A916X122"/>
<comment type="similarity">
    <text evidence="1">Belongs to the Gfa family.</text>
</comment>
<sequence>MSSHSGGVTPPGRQEISCACGATRFVCTGKPIMVTECYCDSCRKAGGILAALPCAEPVLEASSGTLFVLHRKDRIVPVSGTEHLRELRLTPASSTRRVVAICCNSPMFLDFSHGHRFSAYAERFPADQRPVVEERTMLADMPQGFRPPSDARNSRQWSANFMGRLFWAWARMGFRTPENDWVKAPLT</sequence>
<dbReference type="RefSeq" id="WP_150496038.1">
    <property type="nucleotide sequence ID" value="NZ_BMFA01000005.1"/>
</dbReference>
<dbReference type="SUPFAM" id="SSF51316">
    <property type="entry name" value="Mss4-like"/>
    <property type="match status" value="1"/>
</dbReference>
<evidence type="ECO:0000256" key="1">
    <source>
        <dbReference type="ARBA" id="ARBA00005495"/>
    </source>
</evidence>
<dbReference type="Gene3D" id="3.90.1590.10">
    <property type="entry name" value="glutathione-dependent formaldehyde- activating enzyme (gfa)"/>
    <property type="match status" value="1"/>
</dbReference>
<gene>
    <name evidence="5" type="ORF">GCM10011316_18610</name>
</gene>
<dbReference type="InterPro" id="IPR011057">
    <property type="entry name" value="Mss4-like_sf"/>
</dbReference>
<dbReference type="EMBL" id="BMFA01000005">
    <property type="protein sequence ID" value="GGB46784.1"/>
    <property type="molecule type" value="Genomic_DNA"/>
</dbReference>
<evidence type="ECO:0000313" key="5">
    <source>
        <dbReference type="EMBL" id="GGB46784.1"/>
    </source>
</evidence>
<dbReference type="GO" id="GO:0016846">
    <property type="term" value="F:carbon-sulfur lyase activity"/>
    <property type="evidence" value="ECO:0007669"/>
    <property type="project" value="InterPro"/>
</dbReference>
<dbReference type="InterPro" id="IPR006913">
    <property type="entry name" value="CENP-V/GFA"/>
</dbReference>
<reference evidence="5" key="1">
    <citation type="journal article" date="2014" name="Int. J. Syst. Evol. Microbiol.">
        <title>Complete genome sequence of Corynebacterium casei LMG S-19264T (=DSM 44701T), isolated from a smear-ripened cheese.</title>
        <authorList>
            <consortium name="US DOE Joint Genome Institute (JGI-PGF)"/>
            <person name="Walter F."/>
            <person name="Albersmeier A."/>
            <person name="Kalinowski J."/>
            <person name="Ruckert C."/>
        </authorList>
    </citation>
    <scope>NUCLEOTIDE SEQUENCE</scope>
    <source>
        <strain evidence="5">CGMCC 1.12426</strain>
    </source>
</reference>
<evidence type="ECO:0000256" key="3">
    <source>
        <dbReference type="ARBA" id="ARBA00022833"/>
    </source>
</evidence>
<protein>
    <recommendedName>
        <fullName evidence="4">CENP-V/GFA domain-containing protein</fullName>
    </recommendedName>
</protein>
<keyword evidence="3" id="KW-0862">Zinc</keyword>
<accession>A0A916X122</accession>
<proteinExistence type="inferred from homology"/>
<keyword evidence="2" id="KW-0479">Metal-binding</keyword>
<dbReference type="OrthoDB" id="7268727at2"/>
<evidence type="ECO:0000259" key="4">
    <source>
        <dbReference type="Pfam" id="PF04828"/>
    </source>
</evidence>
<evidence type="ECO:0000313" key="6">
    <source>
        <dbReference type="Proteomes" id="UP000605148"/>
    </source>
</evidence>
<evidence type="ECO:0000256" key="2">
    <source>
        <dbReference type="ARBA" id="ARBA00022723"/>
    </source>
</evidence>
<feature type="domain" description="CENP-V/GFA" evidence="4">
    <location>
        <begin position="15"/>
        <end position="51"/>
    </location>
</feature>
<comment type="caution">
    <text evidence="5">The sequence shown here is derived from an EMBL/GenBank/DDBJ whole genome shotgun (WGS) entry which is preliminary data.</text>
</comment>
<organism evidence="5 6">
    <name type="scientific">Roseibium aquae</name>
    <dbReference type="NCBI Taxonomy" id="1323746"/>
    <lineage>
        <taxon>Bacteria</taxon>
        <taxon>Pseudomonadati</taxon>
        <taxon>Pseudomonadota</taxon>
        <taxon>Alphaproteobacteria</taxon>
        <taxon>Hyphomicrobiales</taxon>
        <taxon>Stappiaceae</taxon>
        <taxon>Roseibium</taxon>
    </lineage>
</organism>
<keyword evidence="6" id="KW-1185">Reference proteome</keyword>
<dbReference type="GO" id="GO:0046872">
    <property type="term" value="F:metal ion binding"/>
    <property type="evidence" value="ECO:0007669"/>
    <property type="project" value="UniProtKB-KW"/>
</dbReference>
<dbReference type="Pfam" id="PF04828">
    <property type="entry name" value="GFA"/>
    <property type="match status" value="1"/>
</dbReference>
<name>A0A916X122_9HYPH</name>
<dbReference type="Proteomes" id="UP000605148">
    <property type="component" value="Unassembled WGS sequence"/>
</dbReference>